<feature type="compositionally biased region" description="Low complexity" evidence="1">
    <location>
        <begin position="681"/>
        <end position="699"/>
    </location>
</feature>
<feature type="compositionally biased region" description="Polar residues" evidence="1">
    <location>
        <begin position="714"/>
        <end position="725"/>
    </location>
</feature>
<gene>
    <name evidence="2" type="ORF">BCR32DRAFT_265524</name>
</gene>
<organism evidence="2 3">
    <name type="scientific">Anaeromyces robustus</name>
    <dbReference type="NCBI Taxonomy" id="1754192"/>
    <lineage>
        <taxon>Eukaryota</taxon>
        <taxon>Fungi</taxon>
        <taxon>Fungi incertae sedis</taxon>
        <taxon>Chytridiomycota</taxon>
        <taxon>Chytridiomycota incertae sedis</taxon>
        <taxon>Neocallimastigomycetes</taxon>
        <taxon>Neocallimastigales</taxon>
        <taxon>Neocallimastigaceae</taxon>
        <taxon>Anaeromyces</taxon>
    </lineage>
</organism>
<protein>
    <submittedName>
        <fullName evidence="2">Uncharacterized protein</fullName>
    </submittedName>
</protein>
<dbReference type="EMBL" id="MCFG01000032">
    <property type="protein sequence ID" value="ORX85679.1"/>
    <property type="molecule type" value="Genomic_DNA"/>
</dbReference>
<dbReference type="OrthoDB" id="10513138at2759"/>
<name>A0A1Y1XIU2_9FUNG</name>
<proteinExistence type="predicted"/>
<feature type="compositionally biased region" description="Basic and acidic residues" evidence="1">
    <location>
        <begin position="756"/>
        <end position="766"/>
    </location>
</feature>
<evidence type="ECO:0000313" key="2">
    <source>
        <dbReference type="EMBL" id="ORX85679.1"/>
    </source>
</evidence>
<reference evidence="2 3" key="1">
    <citation type="submission" date="2016-08" db="EMBL/GenBank/DDBJ databases">
        <title>A Parts List for Fungal Cellulosomes Revealed by Comparative Genomics.</title>
        <authorList>
            <consortium name="DOE Joint Genome Institute"/>
            <person name="Haitjema C.H."/>
            <person name="Gilmore S.P."/>
            <person name="Henske J.K."/>
            <person name="Solomon K.V."/>
            <person name="De Groot R."/>
            <person name="Kuo A."/>
            <person name="Mondo S.J."/>
            <person name="Salamov A.A."/>
            <person name="Labutti K."/>
            <person name="Zhao Z."/>
            <person name="Chiniquy J."/>
            <person name="Barry K."/>
            <person name="Brewer H.M."/>
            <person name="Purvine S.O."/>
            <person name="Wright A.T."/>
            <person name="Boxma B."/>
            <person name="Van Alen T."/>
            <person name="Hackstein J.H."/>
            <person name="Baker S.E."/>
            <person name="Grigoriev I.V."/>
            <person name="O'Malley M.A."/>
        </authorList>
    </citation>
    <scope>NUCLEOTIDE SEQUENCE [LARGE SCALE GENOMIC DNA]</scope>
    <source>
        <strain evidence="2 3">S4</strain>
    </source>
</reference>
<feature type="region of interest" description="Disordered" evidence="1">
    <location>
        <begin position="678"/>
        <end position="796"/>
    </location>
</feature>
<dbReference type="Proteomes" id="UP000193944">
    <property type="component" value="Unassembled WGS sequence"/>
</dbReference>
<accession>A0A1Y1XIU2</accession>
<sequence length="815" mass="97437">MIQNSEVDVTGFICRCWYVELFLRKILIYRFNCHDYTWELEISLVDDTPGRIKVTLKRLYDEPDKIYNNSFVKSTEPINNDLMYFSNKNVINKYIPSKCPLGTMKIKKTNSDFIPVTTTKIESLVDLYHNDKNKNNKNGKNKDSSLKNDKKEKEEEAWTISYFLRGAPDNHNDIDYSFVSLDTKKCQSVYFEVDGGICCCNCGGYTYPILNIIQKTNFNELKNRLNKIKYLNSSNNNLSNTASTNRLNRIKRSFSSENDLNKKAISKSDLMTNWLQKNIYINRHTNMDEDDLEVCNYKSNNNGYNYYNYIYTSKIRNPQNNNNNKEKDLYKIISFDENAVDRKEKIIRDAMKEYQKDIIRSKRKKEKENRLKKSEKYRIINEKGLDNNNNFSMNKIFSMFDEEHYCYCHCHHYNKYEHDNYQKWEHRSIEYGYFGVFIHKNSKIKKSSVNSKHNKYSTIDTPTISTDYFYSVQIPKYYGDKRDNEDNKHINKYKKSRNNEEELDHFILQDDNDYGDMTIIPCKKYYSLLKKNNLEKVVKDNYARIITEKEIEKILNEEELRNKSNQSFDIKKKSNSEESLVRVVKECFNDSITSEEIQILIDNDDENSSSNESKQDSSELDFSKYGVYKTSDDSLYIKSIASNENFHYKDYKALERNRKNSIFYKDFQELFNIKDHHHRYNSNNNDSHSRSNSYSYSSYSKERERSKSRHSVRRPNSSIMGNYTSDDNDDNDKEETIRKKEIKNKKRNNNNNNNNNKKENQNRDNNHCSNKSHHYKNRDNNSNYRHRSNKTHHYHHHHYHNLDDENYIYHSSYVK</sequence>
<comment type="caution">
    <text evidence="2">The sequence shown here is derived from an EMBL/GenBank/DDBJ whole genome shotgun (WGS) entry which is preliminary data.</text>
</comment>
<evidence type="ECO:0000313" key="3">
    <source>
        <dbReference type="Proteomes" id="UP000193944"/>
    </source>
</evidence>
<feature type="compositionally biased region" description="Basic residues" evidence="1">
    <location>
        <begin position="784"/>
        <end position="796"/>
    </location>
</feature>
<evidence type="ECO:0000256" key="1">
    <source>
        <dbReference type="SAM" id="MobiDB-lite"/>
    </source>
</evidence>
<reference evidence="2 3" key="2">
    <citation type="submission" date="2016-08" db="EMBL/GenBank/DDBJ databases">
        <title>Pervasive Adenine N6-methylation of Active Genes in Fungi.</title>
        <authorList>
            <consortium name="DOE Joint Genome Institute"/>
            <person name="Mondo S.J."/>
            <person name="Dannebaum R.O."/>
            <person name="Kuo R.C."/>
            <person name="Labutti K."/>
            <person name="Haridas S."/>
            <person name="Kuo A."/>
            <person name="Salamov A."/>
            <person name="Ahrendt S.R."/>
            <person name="Lipzen A."/>
            <person name="Sullivan W."/>
            <person name="Andreopoulos W.B."/>
            <person name="Clum A."/>
            <person name="Lindquist E."/>
            <person name="Daum C."/>
            <person name="Ramamoorthy G.K."/>
            <person name="Gryganskyi A."/>
            <person name="Culley D."/>
            <person name="Magnuson J.K."/>
            <person name="James T.Y."/>
            <person name="O'Malley M.A."/>
            <person name="Stajich J.E."/>
            <person name="Spatafora J.W."/>
            <person name="Visel A."/>
            <person name="Grigoriev I.V."/>
        </authorList>
    </citation>
    <scope>NUCLEOTIDE SEQUENCE [LARGE SCALE GENOMIC DNA]</scope>
    <source>
        <strain evidence="2 3">S4</strain>
    </source>
</reference>
<dbReference type="AlphaFoldDB" id="A0A1Y1XIU2"/>
<keyword evidence="3" id="KW-1185">Reference proteome</keyword>